<feature type="domain" description="Phosphodiesterase 4 upstream conserved regions (UCR)" evidence="5">
    <location>
        <begin position="270"/>
        <end position="374"/>
    </location>
</feature>
<protein>
    <recommendedName>
        <fullName evidence="1">3',5'-cyclic-AMP phosphodiesterase</fullName>
        <ecNumber evidence="1">3.1.4.53</ecNumber>
    </recommendedName>
</protein>
<organism evidence="6 7">
    <name type="scientific">Cichlidogyrus casuarinus</name>
    <dbReference type="NCBI Taxonomy" id="1844966"/>
    <lineage>
        <taxon>Eukaryota</taxon>
        <taxon>Metazoa</taxon>
        <taxon>Spiralia</taxon>
        <taxon>Lophotrochozoa</taxon>
        <taxon>Platyhelminthes</taxon>
        <taxon>Monogenea</taxon>
        <taxon>Monopisthocotylea</taxon>
        <taxon>Dactylogyridea</taxon>
        <taxon>Ancyrocephalidae</taxon>
        <taxon>Cichlidogyrus</taxon>
    </lineage>
</organism>
<dbReference type="AlphaFoldDB" id="A0ABD2PUG3"/>
<feature type="region of interest" description="Disordered" evidence="4">
    <location>
        <begin position="293"/>
        <end position="333"/>
    </location>
</feature>
<dbReference type="InterPro" id="IPR040844">
    <property type="entry name" value="PDE4_UCR"/>
</dbReference>
<feature type="compositionally biased region" description="Polar residues" evidence="4">
    <location>
        <begin position="233"/>
        <end position="244"/>
    </location>
</feature>
<dbReference type="EC" id="3.1.4.53" evidence="1"/>
<proteinExistence type="predicted"/>
<feature type="compositionally biased region" description="Basic and acidic residues" evidence="4">
    <location>
        <begin position="152"/>
        <end position="161"/>
    </location>
</feature>
<evidence type="ECO:0000259" key="5">
    <source>
        <dbReference type="Pfam" id="PF18100"/>
    </source>
</evidence>
<evidence type="ECO:0000256" key="1">
    <source>
        <dbReference type="ARBA" id="ARBA00012276"/>
    </source>
</evidence>
<evidence type="ECO:0000256" key="3">
    <source>
        <dbReference type="ARBA" id="ARBA00023149"/>
    </source>
</evidence>
<feature type="non-terminal residue" evidence="6">
    <location>
        <position position="374"/>
    </location>
</feature>
<dbReference type="Proteomes" id="UP001626550">
    <property type="component" value="Unassembled WGS sequence"/>
</dbReference>
<feature type="compositionally biased region" description="Basic residues" evidence="4">
    <location>
        <begin position="43"/>
        <end position="57"/>
    </location>
</feature>
<keyword evidence="3" id="KW-0114">cAMP</keyword>
<accession>A0ABD2PUG3</accession>
<sequence>MWRKWCTCVSNNQRSKAFMKDLDDCKKRPSLDSQSSVLAGSNKKQKNKSRSAKRRAKKTEQHLPHNGIMQGPSSTDAVRNFEIDLETGRRLTLVAETTAKLAEPENTGLNSRRSSSVVEEKPRSGSILTLPSIFGTSNAAAAPAKMNNETQENARERDKKRSSLIRFKRAPCSFRKSSDKKTDEEKCGEISSEILGEMDDKVTQLPSSSSSRLHHILGGRLSLLPGVEGSMRGRNNNSNQNSPSFIGEPSGASSRRGSLYIFKQIDEPIVTPFAQILASLLKVRRNFMTITDTSSSKDSRFGAGSPVQVEGKKLGVSGQEKDESLSSSSAAAVAVIPPQSPNLASETLEELEWCLDRLENIQTHRSVSDMASSK</sequence>
<keyword evidence="7" id="KW-1185">Reference proteome</keyword>
<comment type="caution">
    <text evidence="6">The sequence shown here is derived from an EMBL/GenBank/DDBJ whole genome shotgun (WGS) entry which is preliminary data.</text>
</comment>
<feature type="region of interest" description="Disordered" evidence="4">
    <location>
        <begin position="227"/>
        <end position="253"/>
    </location>
</feature>
<dbReference type="EMBL" id="JBJKFK010002865">
    <property type="protein sequence ID" value="KAL3310537.1"/>
    <property type="molecule type" value="Genomic_DNA"/>
</dbReference>
<evidence type="ECO:0000256" key="4">
    <source>
        <dbReference type="SAM" id="MobiDB-lite"/>
    </source>
</evidence>
<dbReference type="Pfam" id="PF18100">
    <property type="entry name" value="PDE4_UCR"/>
    <property type="match status" value="1"/>
</dbReference>
<dbReference type="GO" id="GO:0004115">
    <property type="term" value="F:3',5'-cyclic-AMP phosphodiesterase activity"/>
    <property type="evidence" value="ECO:0007669"/>
    <property type="project" value="UniProtKB-EC"/>
</dbReference>
<gene>
    <name evidence="6" type="ORF">Ciccas_010897</name>
</gene>
<feature type="region of interest" description="Disordered" evidence="4">
    <location>
        <begin position="142"/>
        <end position="162"/>
    </location>
</feature>
<keyword evidence="2" id="KW-0378">Hydrolase</keyword>
<evidence type="ECO:0000313" key="7">
    <source>
        <dbReference type="Proteomes" id="UP001626550"/>
    </source>
</evidence>
<evidence type="ECO:0000313" key="6">
    <source>
        <dbReference type="EMBL" id="KAL3310537.1"/>
    </source>
</evidence>
<reference evidence="6 7" key="1">
    <citation type="submission" date="2024-11" db="EMBL/GenBank/DDBJ databases">
        <title>Adaptive evolution of stress response genes in parasites aligns with host niche diversity.</title>
        <authorList>
            <person name="Hahn C."/>
            <person name="Resl P."/>
        </authorList>
    </citation>
    <scope>NUCLEOTIDE SEQUENCE [LARGE SCALE GENOMIC DNA]</scope>
    <source>
        <strain evidence="6">EGGRZ-B1_66</strain>
        <tissue evidence="6">Body</tissue>
    </source>
</reference>
<evidence type="ECO:0000256" key="2">
    <source>
        <dbReference type="ARBA" id="ARBA00022801"/>
    </source>
</evidence>
<name>A0ABD2PUG3_9PLAT</name>
<feature type="region of interest" description="Disordered" evidence="4">
    <location>
        <begin position="25"/>
        <end position="74"/>
    </location>
</feature>